<name>A0ABY4HZV0_CHIFI</name>
<organism evidence="2 3">
    <name type="scientific">Chitinophaga filiformis</name>
    <name type="common">Myxococcus filiformis</name>
    <name type="synonym">Flexibacter filiformis</name>
    <dbReference type="NCBI Taxonomy" id="104663"/>
    <lineage>
        <taxon>Bacteria</taxon>
        <taxon>Pseudomonadati</taxon>
        <taxon>Bacteroidota</taxon>
        <taxon>Chitinophagia</taxon>
        <taxon>Chitinophagales</taxon>
        <taxon>Chitinophagaceae</taxon>
        <taxon>Chitinophaga</taxon>
    </lineage>
</organism>
<protein>
    <submittedName>
        <fullName evidence="2">Uncharacterized protein</fullName>
    </submittedName>
</protein>
<gene>
    <name evidence="2" type="ORF">MYF79_24005</name>
</gene>
<accession>A0ABY4HZV0</accession>
<sequence>MAQINETLSNRVADVVAIWDRIERNFTQRYGSDILKDRHYIKAKEQILKEIINRFKDKDLNWAEKAERKLLQSQKKALVKQRYPSGLVRLARSTVLLAGNLLLGTAKLGWELMKGTARVTGQLAGALAGANQRTGSTPVRQTPAVSPPSPGYSQRSRIPQPTLKTMLGQPAPKPTQNPRTAVAYKPNGRPRVKQAAKASRGKTVR</sequence>
<dbReference type="RefSeq" id="WP_247810362.1">
    <property type="nucleotide sequence ID" value="NZ_CP095855.1"/>
</dbReference>
<proteinExistence type="predicted"/>
<feature type="compositionally biased region" description="Basic residues" evidence="1">
    <location>
        <begin position="188"/>
        <end position="205"/>
    </location>
</feature>
<reference evidence="2 3" key="1">
    <citation type="submission" date="2022-04" db="EMBL/GenBank/DDBJ databases">
        <title>The arsenic-methylating capacity of Chitinophaga filiformis YT5 during chitin decomposition.</title>
        <authorList>
            <person name="Chen G."/>
            <person name="Liang Y."/>
        </authorList>
    </citation>
    <scope>NUCLEOTIDE SEQUENCE [LARGE SCALE GENOMIC DNA]</scope>
    <source>
        <strain evidence="2 3">YT5</strain>
    </source>
</reference>
<dbReference type="EMBL" id="CP095855">
    <property type="protein sequence ID" value="UPK68021.1"/>
    <property type="molecule type" value="Genomic_DNA"/>
</dbReference>
<feature type="compositionally biased region" description="Polar residues" evidence="1">
    <location>
        <begin position="151"/>
        <end position="163"/>
    </location>
</feature>
<feature type="region of interest" description="Disordered" evidence="1">
    <location>
        <begin position="129"/>
        <end position="205"/>
    </location>
</feature>
<keyword evidence="3" id="KW-1185">Reference proteome</keyword>
<feature type="compositionally biased region" description="Polar residues" evidence="1">
    <location>
        <begin position="131"/>
        <end position="144"/>
    </location>
</feature>
<evidence type="ECO:0000256" key="1">
    <source>
        <dbReference type="SAM" id="MobiDB-lite"/>
    </source>
</evidence>
<evidence type="ECO:0000313" key="3">
    <source>
        <dbReference type="Proteomes" id="UP000830198"/>
    </source>
</evidence>
<dbReference type="Proteomes" id="UP000830198">
    <property type="component" value="Chromosome"/>
</dbReference>
<evidence type="ECO:0000313" key="2">
    <source>
        <dbReference type="EMBL" id="UPK68021.1"/>
    </source>
</evidence>